<reference evidence="2 3" key="1">
    <citation type="submission" date="2024-01" db="EMBL/GenBank/DDBJ databases">
        <title>The genomes of 5 underutilized Papilionoideae crops provide insights into root nodulation and disease resistanc.</title>
        <authorList>
            <person name="Jiang F."/>
        </authorList>
    </citation>
    <scope>NUCLEOTIDE SEQUENCE [LARGE SCALE GENOMIC DNA]</scope>
    <source>
        <strain evidence="2">JINMINGXINNONG_FW02</strain>
        <tissue evidence="2">Leaves</tissue>
    </source>
</reference>
<feature type="transmembrane region" description="Helical" evidence="1">
    <location>
        <begin position="46"/>
        <end position="65"/>
    </location>
</feature>
<accession>A0AAN9QFF0</accession>
<name>A0AAN9QFF0_PHACN</name>
<dbReference type="AlphaFoldDB" id="A0AAN9QFF0"/>
<dbReference type="EMBL" id="JAYMYR010000010">
    <property type="protein sequence ID" value="KAK7335690.1"/>
    <property type="molecule type" value="Genomic_DNA"/>
</dbReference>
<dbReference type="Proteomes" id="UP001374584">
    <property type="component" value="Unassembled WGS sequence"/>
</dbReference>
<comment type="caution">
    <text evidence="2">The sequence shown here is derived from an EMBL/GenBank/DDBJ whole genome shotgun (WGS) entry which is preliminary data.</text>
</comment>
<keyword evidence="3" id="KW-1185">Reference proteome</keyword>
<proteinExistence type="predicted"/>
<evidence type="ECO:0000256" key="1">
    <source>
        <dbReference type="SAM" id="Phobius"/>
    </source>
</evidence>
<evidence type="ECO:0000313" key="2">
    <source>
        <dbReference type="EMBL" id="KAK7335690.1"/>
    </source>
</evidence>
<gene>
    <name evidence="2" type="ORF">VNO80_27674</name>
</gene>
<keyword evidence="1" id="KW-1133">Transmembrane helix</keyword>
<protein>
    <submittedName>
        <fullName evidence="2">Uncharacterized protein</fullName>
    </submittedName>
</protein>
<sequence length="176" mass="19729">MTYSPNSRGNLCMHSLCDGSTSSSNHTVAKCSSPSKRILRYMVTNLTYGFFAAAVYLVAVFLPFSSSALLHSRLYSLLLYSVKKMYFKIFILYKLQPEWFLVGRGQIKKQGGRDADVRSWFKRGMALLVAEGNVRESASLFVGITVRNQIYCLLASPFYAFDDWHFLAAITAGAFG</sequence>
<keyword evidence="1" id="KW-0472">Membrane</keyword>
<organism evidence="2 3">
    <name type="scientific">Phaseolus coccineus</name>
    <name type="common">Scarlet runner bean</name>
    <name type="synonym">Phaseolus multiflorus</name>
    <dbReference type="NCBI Taxonomy" id="3886"/>
    <lineage>
        <taxon>Eukaryota</taxon>
        <taxon>Viridiplantae</taxon>
        <taxon>Streptophyta</taxon>
        <taxon>Embryophyta</taxon>
        <taxon>Tracheophyta</taxon>
        <taxon>Spermatophyta</taxon>
        <taxon>Magnoliopsida</taxon>
        <taxon>eudicotyledons</taxon>
        <taxon>Gunneridae</taxon>
        <taxon>Pentapetalae</taxon>
        <taxon>rosids</taxon>
        <taxon>fabids</taxon>
        <taxon>Fabales</taxon>
        <taxon>Fabaceae</taxon>
        <taxon>Papilionoideae</taxon>
        <taxon>50 kb inversion clade</taxon>
        <taxon>NPAAA clade</taxon>
        <taxon>indigoferoid/millettioid clade</taxon>
        <taxon>Phaseoleae</taxon>
        <taxon>Phaseolus</taxon>
    </lineage>
</organism>
<evidence type="ECO:0000313" key="3">
    <source>
        <dbReference type="Proteomes" id="UP001374584"/>
    </source>
</evidence>
<keyword evidence="1" id="KW-0812">Transmembrane</keyword>